<dbReference type="InterPro" id="IPR027786">
    <property type="entry name" value="Nse4/EID"/>
</dbReference>
<keyword evidence="4 7" id="KW-0233">DNA recombination</keyword>
<dbReference type="Pfam" id="PF08743">
    <property type="entry name" value="Nse4_C"/>
    <property type="match status" value="1"/>
</dbReference>
<comment type="subunit">
    <text evidence="7">Component of the SMC5-SMC6 complex.</text>
</comment>
<dbReference type="Proteomes" id="UP001153954">
    <property type="component" value="Unassembled WGS sequence"/>
</dbReference>
<evidence type="ECO:0000256" key="4">
    <source>
        <dbReference type="ARBA" id="ARBA00023172"/>
    </source>
</evidence>
<dbReference type="GO" id="GO:0030915">
    <property type="term" value="C:Smc5-Smc6 complex"/>
    <property type="evidence" value="ECO:0007669"/>
    <property type="project" value="UniProtKB-UniRule"/>
</dbReference>
<reference evidence="10" key="1">
    <citation type="submission" date="2022-03" db="EMBL/GenBank/DDBJ databases">
        <authorList>
            <person name="Tunstrom K."/>
        </authorList>
    </citation>
    <scope>NUCLEOTIDE SEQUENCE</scope>
</reference>
<evidence type="ECO:0000256" key="1">
    <source>
        <dbReference type="ARBA" id="ARBA00004123"/>
    </source>
</evidence>
<evidence type="ECO:0000256" key="7">
    <source>
        <dbReference type="RuleBase" id="RU365071"/>
    </source>
</evidence>
<comment type="subcellular location">
    <subcellularLocation>
        <location evidence="1 7">Nucleus</location>
    </subcellularLocation>
</comment>
<dbReference type="InterPro" id="IPR014854">
    <property type="entry name" value="Nse4_C"/>
</dbReference>
<evidence type="ECO:0000256" key="2">
    <source>
        <dbReference type="ARBA" id="ARBA00008997"/>
    </source>
</evidence>
<accession>A0AAU9UPR6</accession>
<evidence type="ECO:0000259" key="9">
    <source>
        <dbReference type="Pfam" id="PF08743"/>
    </source>
</evidence>
<dbReference type="GO" id="GO:0005634">
    <property type="term" value="C:nucleus"/>
    <property type="evidence" value="ECO:0007669"/>
    <property type="project" value="UniProtKB-SubCell"/>
</dbReference>
<dbReference type="AlphaFoldDB" id="A0AAU9UPR6"/>
<keyword evidence="11" id="KW-1185">Reference proteome</keyword>
<sequence>MSFLQSNERRRFLQSLCQDTNNIGNKTSNPHEMIKETKNVLLQANHLYHDGDCKEMFQNPRDNYLDSQVMKATSEVVVQCSQAISSEMNKYEKFKLAENITHNSDFWCFAFPNEAPPVTYIHGASADAPTRPRSPRMRRPRAQQQQATITRVPRTDNIGTENDEETKKTTMMLEKLESVCRDEPISYFHAVLHPTNFARSVENIYHLAFMVRDGNLSVFIDEETKLPFIRTLSKHKRRRLENSTEKQFIVSICMAKWKELVEVLKIKEIFFKTPEDED</sequence>
<evidence type="ECO:0000256" key="8">
    <source>
        <dbReference type="SAM" id="MobiDB-lite"/>
    </source>
</evidence>
<keyword evidence="3 7" id="KW-0227">DNA damage</keyword>
<dbReference type="GO" id="GO:0006310">
    <property type="term" value="P:DNA recombination"/>
    <property type="evidence" value="ECO:0007669"/>
    <property type="project" value="UniProtKB-UniRule"/>
</dbReference>
<evidence type="ECO:0000313" key="10">
    <source>
        <dbReference type="EMBL" id="CAH2101143.1"/>
    </source>
</evidence>
<comment type="caution">
    <text evidence="10">The sequence shown here is derived from an EMBL/GenBank/DDBJ whole genome shotgun (WGS) entry which is preliminary data.</text>
</comment>
<evidence type="ECO:0000256" key="3">
    <source>
        <dbReference type="ARBA" id="ARBA00022763"/>
    </source>
</evidence>
<keyword evidence="6 7" id="KW-0539">Nucleus</keyword>
<keyword evidence="5 7" id="KW-0234">DNA repair</keyword>
<dbReference type="PANTHER" id="PTHR16140">
    <property type="entry name" value="NON-STRUCTURAL MAINTENANCE OF CHROMOSOMES ELEMENT 4"/>
    <property type="match status" value="1"/>
</dbReference>
<proteinExistence type="inferred from homology"/>
<comment type="similarity">
    <text evidence="2 7">Belongs to the NSE4 family.</text>
</comment>
<name>A0AAU9UPR6_EUPED</name>
<dbReference type="PANTHER" id="PTHR16140:SF0">
    <property type="entry name" value="NON-STRUCTURAL MAINTENANCE OF CHROMOSOMES ELEMENT 4"/>
    <property type="match status" value="1"/>
</dbReference>
<dbReference type="GO" id="GO:0006281">
    <property type="term" value="P:DNA repair"/>
    <property type="evidence" value="ECO:0007669"/>
    <property type="project" value="UniProtKB-UniRule"/>
</dbReference>
<feature type="region of interest" description="Disordered" evidence="8">
    <location>
        <begin position="126"/>
        <end position="149"/>
    </location>
</feature>
<comment type="function">
    <text evidence="7">Component of the SMC5-SMC6 complex, that promotes sister chromatid alignment after DNA damage and facilitates double-stranded DNA breaks (DSBs) repair via homologous recombination between sister chromatids.</text>
</comment>
<evidence type="ECO:0000256" key="5">
    <source>
        <dbReference type="ARBA" id="ARBA00023204"/>
    </source>
</evidence>
<evidence type="ECO:0000313" key="11">
    <source>
        <dbReference type="Proteomes" id="UP001153954"/>
    </source>
</evidence>
<evidence type="ECO:0000256" key="6">
    <source>
        <dbReference type="ARBA" id="ARBA00023242"/>
    </source>
</evidence>
<protein>
    <recommendedName>
        <fullName evidence="7">Non-structural maintenance of chromosomes element 4</fullName>
    </recommendedName>
</protein>
<organism evidence="10 11">
    <name type="scientific">Euphydryas editha</name>
    <name type="common">Edith's checkerspot</name>
    <dbReference type="NCBI Taxonomy" id="104508"/>
    <lineage>
        <taxon>Eukaryota</taxon>
        <taxon>Metazoa</taxon>
        <taxon>Ecdysozoa</taxon>
        <taxon>Arthropoda</taxon>
        <taxon>Hexapoda</taxon>
        <taxon>Insecta</taxon>
        <taxon>Pterygota</taxon>
        <taxon>Neoptera</taxon>
        <taxon>Endopterygota</taxon>
        <taxon>Lepidoptera</taxon>
        <taxon>Glossata</taxon>
        <taxon>Ditrysia</taxon>
        <taxon>Papilionoidea</taxon>
        <taxon>Nymphalidae</taxon>
        <taxon>Nymphalinae</taxon>
        <taxon>Euphydryas</taxon>
    </lineage>
</organism>
<dbReference type="EMBL" id="CAKOGL010000023">
    <property type="protein sequence ID" value="CAH2101143.1"/>
    <property type="molecule type" value="Genomic_DNA"/>
</dbReference>
<gene>
    <name evidence="10" type="ORF">EEDITHA_LOCUS15932</name>
</gene>
<feature type="domain" description="Non-structural maintenance of chromosome element 4 C-terminal" evidence="9">
    <location>
        <begin position="184"/>
        <end position="269"/>
    </location>
</feature>